<dbReference type="STRING" id="767769.A0A1L9UD61"/>
<dbReference type="AlphaFoldDB" id="A0A1L9UD61"/>
<dbReference type="InterPro" id="IPR010839">
    <property type="entry name" value="AtuA_N"/>
</dbReference>
<dbReference type="GeneID" id="93575502"/>
<dbReference type="Pfam" id="PF14330">
    <property type="entry name" value="DUF4387"/>
    <property type="match status" value="1"/>
</dbReference>
<feature type="compositionally biased region" description="Polar residues" evidence="1">
    <location>
        <begin position="496"/>
        <end position="510"/>
    </location>
</feature>
<dbReference type="InterPro" id="IPR025496">
    <property type="entry name" value="DUF4387"/>
</dbReference>
<evidence type="ECO:0000313" key="4">
    <source>
        <dbReference type="EMBL" id="OJJ69605.1"/>
    </source>
</evidence>
<gene>
    <name evidence="4" type="ORF">ASPBRDRAFT_32428</name>
</gene>
<evidence type="ECO:0000256" key="1">
    <source>
        <dbReference type="SAM" id="MobiDB-lite"/>
    </source>
</evidence>
<accession>A0A1L9UD61</accession>
<feature type="compositionally biased region" description="Basic and acidic residues" evidence="1">
    <location>
        <begin position="477"/>
        <end position="488"/>
    </location>
</feature>
<sequence>MPSDELRIFTPIGMLGYGFSEAIYWATMASGVDAVIVDAGSTDSGPSKLALGKSTGTRQTYKRDLDLLVAGCLVYKKPLLIGSAGGDGSTRGVNMFVDIIKEILAEKGSRQMRIISIHAEISKDIVQDHYQKGHIQPCGKAVPELQPQDIEDATRIVAQMGIEPWLKAMAEYPDFDIIVGGRSYDPSPYAAFCVHRGFTDLGIAYHMGKIMECGALCSVPKSKEALAIVRKDSFDIRALDPRSRCTPVSVAAHTLYEKTRPDILPGPGGDLHLENTEYEQLPDQRTVRVKSARFLPSKDGEYTIKLEAARQTGYHTMFIGGFTDRILINELDQFLERAKAYVQEYCSFPFELEFRVYGNGAASIFPGITDTTTSTAGSIPPNEIGIIGHARASTQEQASHVAHTARVYCVHAPYPGQRATAGNFAMPFAPLDIPLGATSEFCIYHTMRVEDPEKYFPIHAEHLPPNTNATPCLPPDQVHELNPAKEVEDSSAPPEQLSNSNPLVNNDQSESVLGNINPSLGHTFLADLATVIRSKNAGPYELTFDVMFDKAETLSLVRQTNTLNSATIARLYGVPEDDVVACLWWEPALAFKATIKRPVVSGGFRDRDTHGSVQHMPLMLLEIPIAI</sequence>
<dbReference type="Pfam" id="PF07287">
    <property type="entry name" value="AtuA"/>
    <property type="match status" value="1"/>
</dbReference>
<dbReference type="OrthoDB" id="5863171at2759"/>
<keyword evidence="5" id="KW-1185">Reference proteome</keyword>
<evidence type="ECO:0000313" key="5">
    <source>
        <dbReference type="Proteomes" id="UP000184499"/>
    </source>
</evidence>
<feature type="region of interest" description="Disordered" evidence="1">
    <location>
        <begin position="460"/>
        <end position="510"/>
    </location>
</feature>
<protein>
    <submittedName>
        <fullName evidence="4">Uncharacterized protein</fullName>
    </submittedName>
</protein>
<feature type="domain" description="Acyclic terpene utilisation N-terminal" evidence="2">
    <location>
        <begin position="13"/>
        <end position="406"/>
    </location>
</feature>
<reference evidence="5" key="1">
    <citation type="journal article" date="2017" name="Genome Biol.">
        <title>Comparative genomics reveals high biological diversity and specific adaptations in the industrially and medically important fungal genus Aspergillus.</title>
        <authorList>
            <person name="de Vries R.P."/>
            <person name="Riley R."/>
            <person name="Wiebenga A."/>
            <person name="Aguilar-Osorio G."/>
            <person name="Amillis S."/>
            <person name="Uchima C.A."/>
            <person name="Anderluh G."/>
            <person name="Asadollahi M."/>
            <person name="Askin M."/>
            <person name="Barry K."/>
            <person name="Battaglia E."/>
            <person name="Bayram O."/>
            <person name="Benocci T."/>
            <person name="Braus-Stromeyer S.A."/>
            <person name="Caldana C."/>
            <person name="Canovas D."/>
            <person name="Cerqueira G.C."/>
            <person name="Chen F."/>
            <person name="Chen W."/>
            <person name="Choi C."/>
            <person name="Clum A."/>
            <person name="Dos Santos R.A."/>
            <person name="Damasio A.R."/>
            <person name="Diallinas G."/>
            <person name="Emri T."/>
            <person name="Fekete E."/>
            <person name="Flipphi M."/>
            <person name="Freyberg S."/>
            <person name="Gallo A."/>
            <person name="Gournas C."/>
            <person name="Habgood R."/>
            <person name="Hainaut M."/>
            <person name="Harispe M.L."/>
            <person name="Henrissat B."/>
            <person name="Hilden K.S."/>
            <person name="Hope R."/>
            <person name="Hossain A."/>
            <person name="Karabika E."/>
            <person name="Karaffa L."/>
            <person name="Karanyi Z."/>
            <person name="Krasevec N."/>
            <person name="Kuo A."/>
            <person name="Kusch H."/>
            <person name="LaButti K."/>
            <person name="Lagendijk E.L."/>
            <person name="Lapidus A."/>
            <person name="Levasseur A."/>
            <person name="Lindquist E."/>
            <person name="Lipzen A."/>
            <person name="Logrieco A.F."/>
            <person name="MacCabe A."/>
            <person name="Maekelae M.R."/>
            <person name="Malavazi I."/>
            <person name="Melin P."/>
            <person name="Meyer V."/>
            <person name="Mielnichuk N."/>
            <person name="Miskei M."/>
            <person name="Molnar A.P."/>
            <person name="Mule G."/>
            <person name="Ngan C.Y."/>
            <person name="Orejas M."/>
            <person name="Orosz E."/>
            <person name="Ouedraogo J.P."/>
            <person name="Overkamp K.M."/>
            <person name="Park H.-S."/>
            <person name="Perrone G."/>
            <person name="Piumi F."/>
            <person name="Punt P.J."/>
            <person name="Ram A.F."/>
            <person name="Ramon A."/>
            <person name="Rauscher S."/>
            <person name="Record E."/>
            <person name="Riano-Pachon D.M."/>
            <person name="Robert V."/>
            <person name="Roehrig J."/>
            <person name="Ruller R."/>
            <person name="Salamov A."/>
            <person name="Salih N.S."/>
            <person name="Samson R.A."/>
            <person name="Sandor E."/>
            <person name="Sanguinetti M."/>
            <person name="Schuetze T."/>
            <person name="Sepcic K."/>
            <person name="Shelest E."/>
            <person name="Sherlock G."/>
            <person name="Sophianopoulou V."/>
            <person name="Squina F.M."/>
            <person name="Sun H."/>
            <person name="Susca A."/>
            <person name="Todd R.B."/>
            <person name="Tsang A."/>
            <person name="Unkles S.E."/>
            <person name="van de Wiele N."/>
            <person name="van Rossen-Uffink D."/>
            <person name="Oliveira J.V."/>
            <person name="Vesth T.C."/>
            <person name="Visser J."/>
            <person name="Yu J.-H."/>
            <person name="Zhou M."/>
            <person name="Andersen M.R."/>
            <person name="Archer D.B."/>
            <person name="Baker S.E."/>
            <person name="Benoit I."/>
            <person name="Brakhage A.A."/>
            <person name="Braus G.H."/>
            <person name="Fischer R."/>
            <person name="Frisvad J.C."/>
            <person name="Goldman G.H."/>
            <person name="Houbraken J."/>
            <person name="Oakley B."/>
            <person name="Pocsi I."/>
            <person name="Scazzocchio C."/>
            <person name="Seiboth B."/>
            <person name="vanKuyk P.A."/>
            <person name="Wortman J."/>
            <person name="Dyer P.S."/>
            <person name="Grigoriev I.V."/>
        </authorList>
    </citation>
    <scope>NUCLEOTIDE SEQUENCE [LARGE SCALE GENOMIC DNA]</scope>
    <source>
        <strain evidence="5">CBS 101740 / IMI 381727 / IBT 21946</strain>
    </source>
</reference>
<name>A0A1L9UD61_ASPBC</name>
<dbReference type="EMBL" id="KV878688">
    <property type="protein sequence ID" value="OJJ69605.1"/>
    <property type="molecule type" value="Genomic_DNA"/>
</dbReference>
<dbReference type="VEuPathDB" id="FungiDB:ASPBRDRAFT_32428"/>
<proteinExistence type="predicted"/>
<dbReference type="Proteomes" id="UP000184499">
    <property type="component" value="Unassembled WGS sequence"/>
</dbReference>
<dbReference type="RefSeq" id="XP_067476854.1">
    <property type="nucleotide sequence ID" value="XM_067623014.1"/>
</dbReference>
<feature type="domain" description="DUF4387" evidence="3">
    <location>
        <begin position="525"/>
        <end position="621"/>
    </location>
</feature>
<organism evidence="4 5">
    <name type="scientific">Aspergillus brasiliensis (strain CBS 101740 / IMI 381727 / IBT 21946)</name>
    <dbReference type="NCBI Taxonomy" id="767769"/>
    <lineage>
        <taxon>Eukaryota</taxon>
        <taxon>Fungi</taxon>
        <taxon>Dikarya</taxon>
        <taxon>Ascomycota</taxon>
        <taxon>Pezizomycotina</taxon>
        <taxon>Eurotiomycetes</taxon>
        <taxon>Eurotiomycetidae</taxon>
        <taxon>Eurotiales</taxon>
        <taxon>Aspergillaceae</taxon>
        <taxon>Aspergillus</taxon>
        <taxon>Aspergillus subgen. Circumdati</taxon>
    </lineage>
</organism>
<evidence type="ECO:0000259" key="2">
    <source>
        <dbReference type="Pfam" id="PF07287"/>
    </source>
</evidence>
<dbReference type="OMA" id="HYGYPGR"/>
<evidence type="ECO:0000259" key="3">
    <source>
        <dbReference type="Pfam" id="PF14330"/>
    </source>
</evidence>